<feature type="transmembrane region" description="Helical" evidence="1">
    <location>
        <begin position="54"/>
        <end position="77"/>
    </location>
</feature>
<gene>
    <name evidence="2" type="ORF">NCAV_0875</name>
</gene>
<name>A0A2K5AQW7_9ARCH</name>
<protein>
    <submittedName>
        <fullName evidence="2">Uncharacterized protein</fullName>
    </submittedName>
</protein>
<dbReference type="Proteomes" id="UP000236248">
    <property type="component" value="Chromosome NCAV"/>
</dbReference>
<keyword evidence="1" id="KW-1133">Transmembrane helix</keyword>
<proteinExistence type="predicted"/>
<feature type="transmembrane region" description="Helical" evidence="1">
    <location>
        <begin position="14"/>
        <end position="34"/>
    </location>
</feature>
<dbReference type="KEGG" id="ncv:NCAV_0875"/>
<keyword evidence="3" id="KW-1185">Reference proteome</keyword>
<keyword evidence="1" id="KW-0472">Membrane</keyword>
<keyword evidence="1" id="KW-0812">Transmembrane</keyword>
<evidence type="ECO:0000313" key="3">
    <source>
        <dbReference type="Proteomes" id="UP000236248"/>
    </source>
</evidence>
<evidence type="ECO:0000256" key="1">
    <source>
        <dbReference type="SAM" id="Phobius"/>
    </source>
</evidence>
<dbReference type="AlphaFoldDB" id="A0A2K5AQW7"/>
<dbReference type="EMBL" id="LT981265">
    <property type="protein sequence ID" value="SPC34052.1"/>
    <property type="molecule type" value="Genomic_DNA"/>
</dbReference>
<evidence type="ECO:0000313" key="2">
    <source>
        <dbReference type="EMBL" id="SPC34052.1"/>
    </source>
</evidence>
<organism evidence="2 3">
    <name type="scientific">Candidatus Nitrosocaldus cavascurensis</name>
    <dbReference type="NCBI Taxonomy" id="2058097"/>
    <lineage>
        <taxon>Archaea</taxon>
        <taxon>Nitrososphaerota</taxon>
        <taxon>Nitrososphaeria</taxon>
        <taxon>Candidatus Nitrosocaldales</taxon>
        <taxon>Candidatus Nitrosocaldaceae</taxon>
        <taxon>Candidatus Nitrosocaldus</taxon>
    </lineage>
</organism>
<sequence>MGMRMMVALPIGKWFRVGLGLLAGGIALLVYNILNVRWEQYITVTGQVVPELGMVPVFNLALGILTVGLIVAGIVIVMREMVKGSKEIRQA</sequence>
<reference evidence="3" key="1">
    <citation type="submission" date="2018-01" db="EMBL/GenBank/DDBJ databases">
        <authorList>
            <person name="Kerou L M."/>
        </authorList>
    </citation>
    <scope>NUCLEOTIDE SEQUENCE [LARGE SCALE GENOMIC DNA]</scope>
    <source>
        <strain evidence="3">SCU2</strain>
    </source>
</reference>
<accession>A0A2K5AQW7</accession>